<proteinExistence type="predicted"/>
<dbReference type="SUPFAM" id="SSF103473">
    <property type="entry name" value="MFS general substrate transporter"/>
    <property type="match status" value="1"/>
</dbReference>
<reference evidence="5" key="1">
    <citation type="submission" date="2018-05" db="EMBL/GenBank/DDBJ databases">
        <title>Draft genome sequence of Stemphylium lycopersici strain CIDEFI 213.</title>
        <authorList>
            <person name="Medina R."/>
            <person name="Franco M.E.E."/>
            <person name="Lucentini C.G."/>
            <person name="Saparrat M.C.N."/>
            <person name="Balatti P.A."/>
        </authorList>
    </citation>
    <scope>NUCLEOTIDE SEQUENCE [LARGE SCALE GENOMIC DNA]</scope>
    <source>
        <strain evidence="5">CIDEFI 213</strain>
    </source>
</reference>
<dbReference type="GO" id="GO:0022857">
    <property type="term" value="F:transmembrane transporter activity"/>
    <property type="evidence" value="ECO:0007669"/>
    <property type="project" value="InterPro"/>
</dbReference>
<sequence>MSPTEQEPTPENGTLFQGFEWNCPDDHQHWKRLAEQVPKLKAIGINHIWLPPGCKAANPKGVGYDIYDLYDLGEFDQKGAKGTKWGTKEELLELTKVAKEHNVGLYWDAVLNHKAGADKTEKCRVVEVDQNDRTKEVSDAFEIEGWLGFDFPGRGEQYSKMKYHWEHFSGTDWDQATEKKAIYKILGDNKGWSQSVDDEQGNADYMMFADIDYSHPEVQEDVKNWGVWITKEIGLKGFRLDAVQHFSSRFTNEWIKNLRSQCGDDIFVVGEFWSGDVKEMSDWLDDMNHEFALYDSPLLNNFGSLSTSESADLRTVFDDTLVQLRPTDAVTVVTNHDTQPGQVMETKIEGFFKPLAYSLILLRQDGYPCPFYGDLYGLSEPHETPASCGGKLADLILARKLFAYGTQEDYFDEANCIGFVRRGTWDRKAGLACVMSNAGPGQIKMAVGEMHAGEKWTDVLGWEEGEVEIDSEGYGLFNCPGTSVAVWVRSDAEGRDQFPTNFDADQEGTDREEALVDLFLPPIDRQHSRQDAAERRYSLESAISSAGFLTAPGKSIRRVISYDVIPKPDEPSAGEEPGGLTPYKVPTRKRIAQVIATVLACWFASGIVFGFAALKPILIKEGVFRNLCTPEEVDAHVEVCFEQDLRLNFFFSLASTTANVSALPVGTLLDRYGPKICFLAGSFCLAAGSILMSLAFQIEQFDGYTIGNFFLALGGTFVFLPSFQIANAFPKYGGSIVALVTGAFDASAAVFLFYRIIYDASDRTFKPQTFFLVYLIVPVAIVIAQLTFLPSENYKTEAQLEMKLQKAEDAMRDVHSSDDELPDNEIWKRRKARSTRRKERMSKLDELIGNEAARKIREEKQEQRLEASGVWGALHNKSAKDQMLTPWFILLVLLTVIQMVRMNYFIATIREQYTYMLGSVELAEKVNDFFDVALPLAGVIATPFLGALLDNVSTPGVLFLLVIIVTAIGIIGSISTLWAGYINVILFVFLRPLYYSAMSDYATKVFGFATFGRVYGTIICISGLVNLSQTGIDALTKGQFHGNPIPVNIFLAGSAFVVGTALVIYVTVQVYRMRKKLDEEDAITVTNTDVGSIMESLLEEDEPRGYGTVQRQRQPWEV</sequence>
<dbReference type="InterPro" id="IPR052599">
    <property type="entry name" value="SLC43A_AATransporter"/>
</dbReference>
<dbReference type="OrthoDB" id="550577at2759"/>
<dbReference type="SUPFAM" id="SSF51445">
    <property type="entry name" value="(Trans)glycosidases"/>
    <property type="match status" value="1"/>
</dbReference>
<feature type="transmembrane region" description="Helical" evidence="2">
    <location>
        <begin position="591"/>
        <end position="614"/>
    </location>
</feature>
<feature type="transmembrane region" description="Helical" evidence="2">
    <location>
        <begin position="956"/>
        <end position="974"/>
    </location>
</feature>
<protein>
    <submittedName>
        <fullName evidence="4">MFS general substrate transporter</fullName>
    </submittedName>
</protein>
<dbReference type="InterPro" id="IPR011701">
    <property type="entry name" value="MFS"/>
</dbReference>
<dbReference type="InterPro" id="IPR036259">
    <property type="entry name" value="MFS_trans_sf"/>
</dbReference>
<dbReference type="GO" id="GO:0000329">
    <property type="term" value="C:fungal-type vacuole membrane"/>
    <property type="evidence" value="ECO:0007669"/>
    <property type="project" value="TreeGrafter"/>
</dbReference>
<dbReference type="Gene3D" id="3.20.20.80">
    <property type="entry name" value="Glycosidases"/>
    <property type="match status" value="1"/>
</dbReference>
<feature type="transmembrane region" description="Helical" evidence="2">
    <location>
        <begin position="929"/>
        <end position="949"/>
    </location>
</feature>
<dbReference type="InterPro" id="IPR017853">
    <property type="entry name" value="GH"/>
</dbReference>
<evidence type="ECO:0000256" key="1">
    <source>
        <dbReference type="ARBA" id="ARBA00004141"/>
    </source>
</evidence>
<dbReference type="STRING" id="183478.A0A364NBW5"/>
<evidence type="ECO:0000313" key="5">
    <source>
        <dbReference type="Proteomes" id="UP000249619"/>
    </source>
</evidence>
<dbReference type="SUPFAM" id="SSF51011">
    <property type="entry name" value="Glycosyl hydrolase domain"/>
    <property type="match status" value="1"/>
</dbReference>
<dbReference type="PANTHER" id="PTHR20772">
    <property type="entry name" value="PROTEIN FMP42"/>
    <property type="match status" value="1"/>
</dbReference>
<evidence type="ECO:0000256" key="2">
    <source>
        <dbReference type="SAM" id="Phobius"/>
    </source>
</evidence>
<comment type="caution">
    <text evidence="4">The sequence shown here is derived from an EMBL/GenBank/DDBJ whole genome shotgun (WGS) entry which is preliminary data.</text>
</comment>
<dbReference type="GO" id="GO:0005975">
    <property type="term" value="P:carbohydrate metabolic process"/>
    <property type="evidence" value="ECO:0007669"/>
    <property type="project" value="InterPro"/>
</dbReference>
<evidence type="ECO:0000313" key="4">
    <source>
        <dbReference type="EMBL" id="RAR14551.1"/>
    </source>
</evidence>
<dbReference type="PANTHER" id="PTHR20772:SF4">
    <property type="entry name" value="HYPOTHETICAL AMINO ACID TRANSPORTER (EUROFUNG)"/>
    <property type="match status" value="1"/>
</dbReference>
<feature type="transmembrane region" description="Helical" evidence="2">
    <location>
        <begin position="1005"/>
        <end position="1025"/>
    </location>
</feature>
<dbReference type="AlphaFoldDB" id="A0A364NBW5"/>
<gene>
    <name evidence="4" type="ORF">DDE83_002125</name>
</gene>
<keyword evidence="2" id="KW-1133">Transmembrane helix</keyword>
<feature type="transmembrane region" description="Helical" evidence="2">
    <location>
        <begin position="676"/>
        <end position="698"/>
    </location>
</feature>
<keyword evidence="5" id="KW-1185">Reference proteome</keyword>
<dbReference type="NCBIfam" id="NF006968">
    <property type="entry name" value="PRK09441.1-1"/>
    <property type="match status" value="1"/>
</dbReference>
<dbReference type="Gene3D" id="1.20.1250.20">
    <property type="entry name" value="MFS general substrate transporter like domains"/>
    <property type="match status" value="1"/>
</dbReference>
<name>A0A364NBW5_STELY</name>
<feature type="transmembrane region" description="Helical" evidence="2">
    <location>
        <begin position="735"/>
        <end position="757"/>
    </location>
</feature>
<dbReference type="SMART" id="SM00642">
    <property type="entry name" value="Aamy"/>
    <property type="match status" value="1"/>
</dbReference>
<dbReference type="CDD" id="cd06174">
    <property type="entry name" value="MFS"/>
    <property type="match status" value="1"/>
</dbReference>
<dbReference type="Pfam" id="PF00128">
    <property type="entry name" value="Alpha-amylase"/>
    <property type="match status" value="1"/>
</dbReference>
<dbReference type="Gene3D" id="2.40.30.140">
    <property type="match status" value="1"/>
</dbReference>
<dbReference type="CDD" id="cd11318">
    <property type="entry name" value="AmyAc_bac_fung_AmyA"/>
    <property type="match status" value="1"/>
</dbReference>
<accession>A0A364NBW5</accession>
<keyword evidence="2" id="KW-0472">Membrane</keyword>
<organism evidence="4 5">
    <name type="scientific">Stemphylium lycopersici</name>
    <name type="common">Tomato gray leaf spot disease fungus</name>
    <name type="synonym">Thyrospora lycopersici</name>
    <dbReference type="NCBI Taxonomy" id="183478"/>
    <lineage>
        <taxon>Eukaryota</taxon>
        <taxon>Fungi</taxon>
        <taxon>Dikarya</taxon>
        <taxon>Ascomycota</taxon>
        <taxon>Pezizomycotina</taxon>
        <taxon>Dothideomycetes</taxon>
        <taxon>Pleosporomycetidae</taxon>
        <taxon>Pleosporales</taxon>
        <taxon>Pleosporineae</taxon>
        <taxon>Pleosporaceae</taxon>
        <taxon>Stemphylium</taxon>
    </lineage>
</organism>
<feature type="transmembrane region" description="Helical" evidence="2">
    <location>
        <begin position="887"/>
        <end position="909"/>
    </location>
</feature>
<comment type="subcellular location">
    <subcellularLocation>
        <location evidence="1">Membrane</location>
        <topology evidence="1">Multi-pass membrane protein</topology>
    </subcellularLocation>
</comment>
<keyword evidence="2" id="KW-0812">Transmembrane</keyword>
<dbReference type="EMBL" id="QGDH01000021">
    <property type="protein sequence ID" value="RAR14551.1"/>
    <property type="molecule type" value="Genomic_DNA"/>
</dbReference>
<feature type="domain" description="Glycosyl hydrolase family 13 catalytic" evidence="3">
    <location>
        <begin position="13"/>
        <end position="399"/>
    </location>
</feature>
<feature type="transmembrane region" description="Helical" evidence="2">
    <location>
        <begin position="704"/>
        <end position="723"/>
    </location>
</feature>
<dbReference type="InterPro" id="IPR013780">
    <property type="entry name" value="Glyco_hydro_b"/>
</dbReference>
<feature type="transmembrane region" description="Helical" evidence="2">
    <location>
        <begin position="769"/>
        <end position="789"/>
    </location>
</feature>
<dbReference type="NCBIfam" id="NF006969">
    <property type="entry name" value="PRK09441.1-2"/>
    <property type="match status" value="1"/>
</dbReference>
<dbReference type="Pfam" id="PF07690">
    <property type="entry name" value="MFS_1"/>
    <property type="match status" value="1"/>
</dbReference>
<dbReference type="Proteomes" id="UP000249619">
    <property type="component" value="Unassembled WGS sequence"/>
</dbReference>
<dbReference type="Gene3D" id="2.60.40.1180">
    <property type="entry name" value="Golgi alpha-mannosidase II"/>
    <property type="match status" value="1"/>
</dbReference>
<dbReference type="InterPro" id="IPR006047">
    <property type="entry name" value="GH13_cat_dom"/>
</dbReference>
<evidence type="ECO:0000259" key="3">
    <source>
        <dbReference type="SMART" id="SM00642"/>
    </source>
</evidence>
<feature type="transmembrane region" description="Helical" evidence="2">
    <location>
        <begin position="1045"/>
        <end position="1068"/>
    </location>
</feature>